<keyword evidence="4" id="KW-1185">Reference proteome</keyword>
<protein>
    <recommendedName>
        <fullName evidence="5">Extensin domain-containing protein</fullName>
    </recommendedName>
</protein>
<dbReference type="STRING" id="3871.A0A4P1QY47"/>
<evidence type="ECO:0000256" key="2">
    <source>
        <dbReference type="SAM" id="SignalP"/>
    </source>
</evidence>
<reference evidence="3 4" key="1">
    <citation type="journal article" date="2017" name="Plant Biotechnol. J.">
        <title>A comprehensive draft genome sequence for lupin (Lupinus angustifolius), an emerging health food: insights into plant-microbe interactions and legume evolution.</title>
        <authorList>
            <person name="Hane J.K."/>
            <person name="Ming Y."/>
            <person name="Kamphuis L.G."/>
            <person name="Nelson M.N."/>
            <person name="Garg G."/>
            <person name="Atkins C.A."/>
            <person name="Bayer P.E."/>
            <person name="Bravo A."/>
            <person name="Bringans S."/>
            <person name="Cannon S."/>
            <person name="Edwards D."/>
            <person name="Foley R."/>
            <person name="Gao L.L."/>
            <person name="Harrison M.J."/>
            <person name="Huang W."/>
            <person name="Hurgobin B."/>
            <person name="Li S."/>
            <person name="Liu C.W."/>
            <person name="McGrath A."/>
            <person name="Morahan G."/>
            <person name="Murray J."/>
            <person name="Weller J."/>
            <person name="Jian J."/>
            <person name="Singh K.B."/>
        </authorList>
    </citation>
    <scope>NUCLEOTIDE SEQUENCE [LARGE SCALE GENOMIC DNA]</scope>
    <source>
        <strain evidence="4">cv. Tanjil</strain>
        <tissue evidence="3">Whole plant</tissue>
    </source>
</reference>
<feature type="signal peptide" evidence="2">
    <location>
        <begin position="1"/>
        <end position="25"/>
    </location>
</feature>
<dbReference type="Gramene" id="OIV97631">
    <property type="protein sequence ID" value="OIV97631"/>
    <property type="gene ID" value="TanjilG_12388"/>
</dbReference>
<feature type="compositionally biased region" description="Pro residues" evidence="1">
    <location>
        <begin position="93"/>
        <end position="105"/>
    </location>
</feature>
<name>A0A4P1QY47_LUPAN</name>
<accession>A0A4P1QY47</accession>
<evidence type="ECO:0008006" key="5">
    <source>
        <dbReference type="Google" id="ProtNLM"/>
    </source>
</evidence>
<evidence type="ECO:0000313" key="3">
    <source>
        <dbReference type="EMBL" id="OIV97631.1"/>
    </source>
</evidence>
<dbReference type="AlphaFoldDB" id="A0A4P1QY47"/>
<feature type="compositionally biased region" description="Pro residues" evidence="1">
    <location>
        <begin position="64"/>
        <end position="74"/>
    </location>
</feature>
<feature type="chain" id="PRO_5020025254" description="Extensin domain-containing protein" evidence="2">
    <location>
        <begin position="26"/>
        <end position="105"/>
    </location>
</feature>
<gene>
    <name evidence="3" type="ORF">TanjilG_12388</name>
</gene>
<feature type="region of interest" description="Disordered" evidence="1">
    <location>
        <begin position="39"/>
        <end position="105"/>
    </location>
</feature>
<keyword evidence="2" id="KW-0732">Signal</keyword>
<dbReference type="EMBL" id="CM007374">
    <property type="protein sequence ID" value="OIV97631.1"/>
    <property type="molecule type" value="Genomic_DNA"/>
</dbReference>
<sequence>MSSFQMWIVILLAFLHFNSYSLIYSYPISGAHLGHEPKLWTPPNGSGCHHNTPPPQSHRHRKTPPPPLLPPLPPAAFYFFSPPPPYSQKTPRPVGPFPVPPPRFG</sequence>
<evidence type="ECO:0000313" key="4">
    <source>
        <dbReference type="Proteomes" id="UP000188354"/>
    </source>
</evidence>
<dbReference type="Proteomes" id="UP000188354">
    <property type="component" value="Chromosome LG14"/>
</dbReference>
<evidence type="ECO:0000256" key="1">
    <source>
        <dbReference type="SAM" id="MobiDB-lite"/>
    </source>
</evidence>
<proteinExistence type="predicted"/>
<organism evidence="3 4">
    <name type="scientific">Lupinus angustifolius</name>
    <name type="common">Narrow-leaved blue lupine</name>
    <dbReference type="NCBI Taxonomy" id="3871"/>
    <lineage>
        <taxon>Eukaryota</taxon>
        <taxon>Viridiplantae</taxon>
        <taxon>Streptophyta</taxon>
        <taxon>Embryophyta</taxon>
        <taxon>Tracheophyta</taxon>
        <taxon>Spermatophyta</taxon>
        <taxon>Magnoliopsida</taxon>
        <taxon>eudicotyledons</taxon>
        <taxon>Gunneridae</taxon>
        <taxon>Pentapetalae</taxon>
        <taxon>rosids</taxon>
        <taxon>fabids</taxon>
        <taxon>Fabales</taxon>
        <taxon>Fabaceae</taxon>
        <taxon>Papilionoideae</taxon>
        <taxon>50 kb inversion clade</taxon>
        <taxon>genistoids sensu lato</taxon>
        <taxon>core genistoids</taxon>
        <taxon>Genisteae</taxon>
        <taxon>Lupinus</taxon>
    </lineage>
</organism>